<organism evidence="2 3">
    <name type="scientific">Verticillium dahliae</name>
    <name type="common">Verticillium wilt</name>
    <dbReference type="NCBI Taxonomy" id="27337"/>
    <lineage>
        <taxon>Eukaryota</taxon>
        <taxon>Fungi</taxon>
        <taxon>Dikarya</taxon>
        <taxon>Ascomycota</taxon>
        <taxon>Pezizomycotina</taxon>
        <taxon>Sordariomycetes</taxon>
        <taxon>Hypocreomycetidae</taxon>
        <taxon>Glomerellales</taxon>
        <taxon>Plectosphaerellaceae</taxon>
        <taxon>Verticillium</taxon>
    </lineage>
</organism>
<dbReference type="Proteomes" id="UP000236305">
    <property type="component" value="Unassembled WGS sequence"/>
</dbReference>
<evidence type="ECO:0000313" key="2">
    <source>
        <dbReference type="EMBL" id="PNH36618.1"/>
    </source>
</evidence>
<feature type="compositionally biased region" description="Acidic residues" evidence="1">
    <location>
        <begin position="1"/>
        <end position="19"/>
    </location>
</feature>
<feature type="region of interest" description="Disordered" evidence="1">
    <location>
        <begin position="1"/>
        <end position="25"/>
    </location>
</feature>
<dbReference type="EMBL" id="MPSH01000001">
    <property type="protein sequence ID" value="PNH36618.1"/>
    <property type="molecule type" value="Genomic_DNA"/>
</dbReference>
<evidence type="ECO:0000313" key="3">
    <source>
        <dbReference type="Proteomes" id="UP000236305"/>
    </source>
</evidence>
<gene>
    <name evidence="2" type="ORF">BJF96_g565</name>
</gene>
<comment type="caution">
    <text evidence="2">The sequence shown here is derived from an EMBL/GenBank/DDBJ whole genome shotgun (WGS) entry which is preliminary data.</text>
</comment>
<sequence length="37" mass="4259">MDDMTDSETTDGETTDDEEAGVRRGHCFFLEPSTWYN</sequence>
<protein>
    <submittedName>
        <fullName evidence="2">Uncharacterized protein</fullName>
    </submittedName>
</protein>
<accession>A0AA44WS85</accession>
<dbReference type="AlphaFoldDB" id="A0AA44WS85"/>
<evidence type="ECO:0000256" key="1">
    <source>
        <dbReference type="SAM" id="MobiDB-lite"/>
    </source>
</evidence>
<name>A0AA44WS85_VERDA</name>
<reference evidence="2 3" key="1">
    <citation type="submission" date="2017-12" db="EMBL/GenBank/DDBJ databases">
        <title>Comparative genomics yields insights into virulence evolution of Verticillium dahliae.</title>
        <authorList>
            <person name="Fan R."/>
            <person name="Armitage A.D."/>
            <person name="Cascant-Lopez E."/>
            <person name="Sobczyk M."/>
            <person name="Cockerton H.M."/>
            <person name="Harrison R.J."/>
        </authorList>
    </citation>
    <scope>NUCLEOTIDE SEQUENCE [LARGE SCALE GENOMIC DNA]</scope>
    <source>
        <strain evidence="2 3">12008</strain>
    </source>
</reference>
<proteinExistence type="predicted"/>